<proteinExistence type="predicted"/>
<dbReference type="AlphaFoldDB" id="A0A533QA32"/>
<gene>
    <name evidence="1" type="ORF">JETT_2161</name>
</gene>
<evidence type="ECO:0000313" key="1">
    <source>
        <dbReference type="EMBL" id="TLD41557.1"/>
    </source>
</evidence>
<sequence>MATILKDDVLREKHPDNVTKEKIDKIMNTIVDQSKTIQGKDTEVKTRTSSDPLKSKESKSITESIFSKEIVIDGESEADLDELRNRLTRELKPANELESIMVDRIISSMWRLKRCLKIEGQIMDYAASCIQEYEQGFFRTRKRTNVELKQLKALKIAEDKTKLKDLSEYETMLERQIYRALGKLSKLKKQESKQERTASRKNK</sequence>
<name>A0A533QA32_9BACT</name>
<comment type="caution">
    <text evidence="1">The sequence shown here is derived from an EMBL/GenBank/DDBJ whole genome shotgun (WGS) entry which is preliminary data.</text>
</comment>
<reference evidence="1 2" key="1">
    <citation type="submission" date="2019-04" db="EMBL/GenBank/DDBJ databases">
        <title>Genome of a novel bacterium Candidatus Jettenia ecosi reconstructed from metagenome of an anammox bioreactor.</title>
        <authorList>
            <person name="Mardanov A.V."/>
            <person name="Beletsky A.V."/>
            <person name="Ravin N.V."/>
            <person name="Botchkova E.A."/>
            <person name="Litti Y.V."/>
            <person name="Nozhevnikova A.N."/>
        </authorList>
    </citation>
    <scope>NUCLEOTIDE SEQUENCE [LARGE SCALE GENOMIC DNA]</scope>
    <source>
        <strain evidence="1">J2</strain>
    </source>
</reference>
<organism evidence="1 2">
    <name type="scientific">Candidatus Jettenia ecosi</name>
    <dbReference type="NCBI Taxonomy" id="2494326"/>
    <lineage>
        <taxon>Bacteria</taxon>
        <taxon>Pseudomonadati</taxon>
        <taxon>Planctomycetota</taxon>
        <taxon>Candidatus Brocadiia</taxon>
        <taxon>Candidatus Brocadiales</taxon>
        <taxon>Candidatus Brocadiaceae</taxon>
        <taxon>Candidatus Jettenia</taxon>
    </lineage>
</organism>
<dbReference type="EMBL" id="SULG01000043">
    <property type="protein sequence ID" value="TLD41557.1"/>
    <property type="molecule type" value="Genomic_DNA"/>
</dbReference>
<protein>
    <submittedName>
        <fullName evidence="1">Uncharacterized protein</fullName>
    </submittedName>
</protein>
<evidence type="ECO:0000313" key="2">
    <source>
        <dbReference type="Proteomes" id="UP000319783"/>
    </source>
</evidence>
<accession>A0A533QA32</accession>
<dbReference type="Proteomes" id="UP000319783">
    <property type="component" value="Unassembled WGS sequence"/>
</dbReference>